<evidence type="ECO:0000313" key="2">
    <source>
        <dbReference type="EMBL" id="CAF5144829.1"/>
    </source>
</evidence>
<feature type="transmembrane region" description="Helical" evidence="1">
    <location>
        <begin position="101"/>
        <end position="119"/>
    </location>
</feature>
<protein>
    <submittedName>
        <fullName evidence="2">Uncharacterized protein</fullName>
    </submittedName>
</protein>
<feature type="transmembrane region" description="Helical" evidence="1">
    <location>
        <begin position="149"/>
        <end position="166"/>
    </location>
</feature>
<keyword evidence="1" id="KW-0472">Membrane</keyword>
<name>A0A8S3G052_9BILA</name>
<dbReference type="Proteomes" id="UP000676336">
    <property type="component" value="Unassembled WGS sequence"/>
</dbReference>
<accession>A0A8S3G052</accession>
<feature type="transmembrane region" description="Helical" evidence="1">
    <location>
        <begin position="178"/>
        <end position="197"/>
    </location>
</feature>
<feature type="transmembrane region" description="Helical" evidence="1">
    <location>
        <begin position="39"/>
        <end position="63"/>
    </location>
</feature>
<dbReference type="AlphaFoldDB" id="A0A8S3G052"/>
<evidence type="ECO:0000313" key="3">
    <source>
        <dbReference type="Proteomes" id="UP000676336"/>
    </source>
</evidence>
<comment type="caution">
    <text evidence="2">The sequence shown here is derived from an EMBL/GenBank/DDBJ whole genome shotgun (WGS) entry which is preliminary data.</text>
</comment>
<reference evidence="2" key="1">
    <citation type="submission" date="2021-02" db="EMBL/GenBank/DDBJ databases">
        <authorList>
            <person name="Nowell W R."/>
        </authorList>
    </citation>
    <scope>NUCLEOTIDE SEQUENCE</scope>
</reference>
<feature type="non-terminal residue" evidence="2">
    <location>
        <position position="1"/>
    </location>
</feature>
<gene>
    <name evidence="2" type="ORF">SMN809_LOCUS63572</name>
</gene>
<keyword evidence="1" id="KW-0812">Transmembrane</keyword>
<dbReference type="EMBL" id="CAJOBI010276684">
    <property type="protein sequence ID" value="CAF5144829.1"/>
    <property type="molecule type" value="Genomic_DNA"/>
</dbReference>
<evidence type="ECO:0000256" key="1">
    <source>
        <dbReference type="SAM" id="Phobius"/>
    </source>
</evidence>
<organism evidence="2 3">
    <name type="scientific">Rotaria magnacalcarata</name>
    <dbReference type="NCBI Taxonomy" id="392030"/>
    <lineage>
        <taxon>Eukaryota</taxon>
        <taxon>Metazoa</taxon>
        <taxon>Spiralia</taxon>
        <taxon>Gnathifera</taxon>
        <taxon>Rotifera</taxon>
        <taxon>Eurotatoria</taxon>
        <taxon>Bdelloidea</taxon>
        <taxon>Philodinida</taxon>
        <taxon>Philodinidae</taxon>
        <taxon>Rotaria</taxon>
    </lineage>
</organism>
<keyword evidence="1" id="KW-1133">Transmembrane helix</keyword>
<feature type="transmembrane region" description="Helical" evidence="1">
    <location>
        <begin position="75"/>
        <end position="94"/>
    </location>
</feature>
<sequence length="287" mass="34180">MASNRFGYLCEKSLHLHRMNDCDDLNLYYRKFLNKLSKICLKIFLPLLPLIYLLSLFLCRLLLYNQLIIIFDNRTIIFLICIFLTFILLFLIRLHTKWKTLWFFTRCFLIILLILPLILTYKTEQYHILLSTISITLIYSLLTFTLIQSFIICLSISILHVCLLLNQKNRIQWNSLEFLSIVFYHFIINIAGLNTYIRSIKHIREHFHAYEINLYEKNKLNVDCKKLNTIIGHCQQAQRFIGRMSTLSSGFNTKVNEQHIGMMYMIMTFPCDILVNRPFNRNESQLG</sequence>
<proteinExistence type="predicted"/>